<protein>
    <submittedName>
        <fullName evidence="5">Beta-lactamase family protein</fullName>
    </submittedName>
</protein>
<dbReference type="PANTHER" id="PTHR46825">
    <property type="entry name" value="D-ALANYL-D-ALANINE-CARBOXYPEPTIDASE/ENDOPEPTIDASE AMPH"/>
    <property type="match status" value="1"/>
</dbReference>
<dbReference type="Proteomes" id="UP000474175">
    <property type="component" value="Unassembled WGS sequence"/>
</dbReference>
<accession>A0A6L9L2I0</accession>
<reference evidence="5 6" key="1">
    <citation type="submission" date="2020-02" db="EMBL/GenBank/DDBJ databases">
        <title>Draft genome sequence of two Spirosoma agri KCTC 52727 and Spirosoma terrae KCTC 52035.</title>
        <authorList>
            <person name="Rojas J."/>
            <person name="Ambika Manirajan B."/>
            <person name="Suarez C."/>
            <person name="Ratering S."/>
            <person name="Schnell S."/>
        </authorList>
    </citation>
    <scope>NUCLEOTIDE SEQUENCE [LARGE SCALE GENOMIC DNA]</scope>
    <source>
        <strain evidence="5 6">KCTC 52035</strain>
    </source>
</reference>
<gene>
    <name evidence="5" type="ORF">GK108_00445</name>
</gene>
<organism evidence="5 6">
    <name type="scientific">Spirosoma terrae</name>
    <dbReference type="NCBI Taxonomy" id="1968276"/>
    <lineage>
        <taxon>Bacteria</taxon>
        <taxon>Pseudomonadati</taxon>
        <taxon>Bacteroidota</taxon>
        <taxon>Cytophagia</taxon>
        <taxon>Cytophagales</taxon>
        <taxon>Cytophagaceae</taxon>
        <taxon>Spirosoma</taxon>
    </lineage>
</organism>
<keyword evidence="2" id="KW-0472">Membrane</keyword>
<dbReference type="InterPro" id="IPR012338">
    <property type="entry name" value="Beta-lactam/transpept-like"/>
</dbReference>
<dbReference type="PANTHER" id="PTHR46825:SF11">
    <property type="entry name" value="PENICILLIN-BINDING PROTEIN 4"/>
    <property type="match status" value="1"/>
</dbReference>
<feature type="signal peptide" evidence="3">
    <location>
        <begin position="1"/>
        <end position="28"/>
    </location>
</feature>
<dbReference type="InterPro" id="IPR050491">
    <property type="entry name" value="AmpC-like"/>
</dbReference>
<feature type="chain" id="PRO_5026819679" evidence="3">
    <location>
        <begin position="29"/>
        <end position="369"/>
    </location>
</feature>
<dbReference type="Pfam" id="PF00144">
    <property type="entry name" value="Beta-lactamase"/>
    <property type="match status" value="1"/>
</dbReference>
<dbReference type="EMBL" id="JAAFZH010000001">
    <property type="protein sequence ID" value="NDU93331.1"/>
    <property type="molecule type" value="Genomic_DNA"/>
</dbReference>
<dbReference type="Gene3D" id="3.40.710.10">
    <property type="entry name" value="DD-peptidase/beta-lactamase superfamily"/>
    <property type="match status" value="1"/>
</dbReference>
<dbReference type="GO" id="GO:0016020">
    <property type="term" value="C:membrane"/>
    <property type="evidence" value="ECO:0007669"/>
    <property type="project" value="UniProtKB-SubCell"/>
</dbReference>
<evidence type="ECO:0000259" key="4">
    <source>
        <dbReference type="Pfam" id="PF00144"/>
    </source>
</evidence>
<evidence type="ECO:0000256" key="2">
    <source>
        <dbReference type="ARBA" id="ARBA00023136"/>
    </source>
</evidence>
<sequence length="369" mass="42070">MKLVHCLFTLLACLTFLFVACSRPKSRADNSLEEQVDSLFASVPDFSGVVLIADKGMPIYQKAFGYKNIDTKYPLTTSSIFELASVSKQFTAMTIMMLRQDGKLNYDDPVDKYIPGLPYPGVTIRHLLNHTSGLPDYQDVMDKHWDKTKVANNADNIAYLIKYHPPKLFEPGEKYTYSNTGYMLLASIAEKASGQDFIEFCRERIFKPVGMTHTDIRTKEDKIKLPDMAWGYMYVPDKKRYVRADSFPQFNYAIWLGNRKGPGRISSTADDLLTWDRALYTNKLVSQQTLNDAFTVATLNDGSLTHYGFGWEVKQNPKLGKVVWHDGDNPGYKTQIMRFIDADKTIILLCNNAHEKKAELLKTLETFIE</sequence>
<evidence type="ECO:0000256" key="1">
    <source>
        <dbReference type="ARBA" id="ARBA00004370"/>
    </source>
</evidence>
<dbReference type="RefSeq" id="WP_163941152.1">
    <property type="nucleotide sequence ID" value="NZ_JAAFZH010000001.1"/>
</dbReference>
<proteinExistence type="predicted"/>
<dbReference type="SUPFAM" id="SSF56601">
    <property type="entry name" value="beta-lactamase/transpeptidase-like"/>
    <property type="match status" value="1"/>
</dbReference>
<evidence type="ECO:0000313" key="6">
    <source>
        <dbReference type="Proteomes" id="UP000474175"/>
    </source>
</evidence>
<feature type="domain" description="Beta-lactamase-related" evidence="4">
    <location>
        <begin position="37"/>
        <end position="359"/>
    </location>
</feature>
<evidence type="ECO:0000256" key="3">
    <source>
        <dbReference type="SAM" id="SignalP"/>
    </source>
</evidence>
<keyword evidence="3" id="KW-0732">Signal</keyword>
<dbReference type="PROSITE" id="PS51257">
    <property type="entry name" value="PROKAR_LIPOPROTEIN"/>
    <property type="match status" value="1"/>
</dbReference>
<dbReference type="InterPro" id="IPR001466">
    <property type="entry name" value="Beta-lactam-related"/>
</dbReference>
<comment type="subcellular location">
    <subcellularLocation>
        <location evidence="1">Membrane</location>
    </subcellularLocation>
</comment>
<name>A0A6L9L2I0_9BACT</name>
<keyword evidence="6" id="KW-1185">Reference proteome</keyword>
<evidence type="ECO:0000313" key="5">
    <source>
        <dbReference type="EMBL" id="NDU93331.1"/>
    </source>
</evidence>
<comment type="caution">
    <text evidence="5">The sequence shown here is derived from an EMBL/GenBank/DDBJ whole genome shotgun (WGS) entry which is preliminary data.</text>
</comment>
<dbReference type="AlphaFoldDB" id="A0A6L9L2I0"/>